<feature type="transmembrane region" description="Helical" evidence="5">
    <location>
        <begin position="6"/>
        <end position="23"/>
    </location>
</feature>
<evidence type="ECO:0000256" key="4">
    <source>
        <dbReference type="ARBA" id="ARBA00023136"/>
    </source>
</evidence>
<evidence type="ECO:0000256" key="2">
    <source>
        <dbReference type="ARBA" id="ARBA00022692"/>
    </source>
</evidence>
<name>A0A5C4TJ34_FRUSA</name>
<keyword evidence="4 5" id="KW-0472">Membrane</keyword>
<dbReference type="InterPro" id="IPR010899">
    <property type="entry name" value="UPF0344"/>
</dbReference>
<reference evidence="6 7" key="1">
    <citation type="submission" date="2018-05" db="EMBL/GenBank/DDBJ databases">
        <title>Lactobacillus sanfranciscensis Ah4 draft denome sequence.</title>
        <authorList>
            <person name="Zhang G."/>
        </authorList>
    </citation>
    <scope>NUCLEOTIDE SEQUENCE [LARGE SCALE GENOMIC DNA]</scope>
    <source>
        <strain evidence="6 7">Ah4</strain>
    </source>
</reference>
<keyword evidence="3 5" id="KW-1133">Transmembrane helix</keyword>
<protein>
    <submittedName>
        <fullName evidence="6">DUF1516 domain-containing protein</fullName>
    </submittedName>
</protein>
<feature type="transmembrane region" description="Helical" evidence="5">
    <location>
        <begin position="93"/>
        <end position="111"/>
    </location>
</feature>
<evidence type="ECO:0000256" key="3">
    <source>
        <dbReference type="ARBA" id="ARBA00022989"/>
    </source>
</evidence>
<comment type="caution">
    <text evidence="6">The sequence shown here is derived from an EMBL/GenBank/DDBJ whole genome shotgun (WGS) entry which is preliminary data.</text>
</comment>
<dbReference type="EMBL" id="QFCR01000040">
    <property type="protein sequence ID" value="TNK89784.1"/>
    <property type="molecule type" value="Genomic_DNA"/>
</dbReference>
<accession>A0A5C4TJ34</accession>
<sequence length="121" mass="13550">MYLVWIHLITWMVILVTTIIALFSQSRKLSLISMMITRVGYLFAIVTGVLLVSHAFSNHPALTIIKVILGIVLIGIIEMAFATKNRKRLTLGLAWLVIFFILLVGGLGLYLTSGYPLNQYL</sequence>
<evidence type="ECO:0000313" key="6">
    <source>
        <dbReference type="EMBL" id="TNK89784.1"/>
    </source>
</evidence>
<keyword evidence="1" id="KW-1003">Cell membrane</keyword>
<proteinExistence type="predicted"/>
<evidence type="ECO:0000256" key="1">
    <source>
        <dbReference type="ARBA" id="ARBA00022475"/>
    </source>
</evidence>
<evidence type="ECO:0000256" key="5">
    <source>
        <dbReference type="SAM" id="Phobius"/>
    </source>
</evidence>
<dbReference type="AlphaFoldDB" id="A0A5C4TJ34"/>
<gene>
    <name evidence="6" type="ORF">DID87_06890</name>
</gene>
<dbReference type="RefSeq" id="WP_139562895.1">
    <property type="nucleotide sequence ID" value="NZ_JARBEV010000039.1"/>
</dbReference>
<feature type="transmembrane region" description="Helical" evidence="5">
    <location>
        <begin position="35"/>
        <end position="56"/>
    </location>
</feature>
<dbReference type="Proteomes" id="UP000313312">
    <property type="component" value="Unassembled WGS sequence"/>
</dbReference>
<evidence type="ECO:0000313" key="7">
    <source>
        <dbReference type="Proteomes" id="UP000313312"/>
    </source>
</evidence>
<feature type="transmembrane region" description="Helical" evidence="5">
    <location>
        <begin position="62"/>
        <end position="81"/>
    </location>
</feature>
<organism evidence="6 7">
    <name type="scientific">Fructilactobacillus sanfranciscensis</name>
    <name type="common">Lactobacillus sanfranciscensis</name>
    <dbReference type="NCBI Taxonomy" id="1625"/>
    <lineage>
        <taxon>Bacteria</taxon>
        <taxon>Bacillati</taxon>
        <taxon>Bacillota</taxon>
        <taxon>Bacilli</taxon>
        <taxon>Lactobacillales</taxon>
        <taxon>Lactobacillaceae</taxon>
        <taxon>Fructilactobacillus</taxon>
    </lineage>
</organism>
<dbReference type="Pfam" id="PF07457">
    <property type="entry name" value="DUF1516"/>
    <property type="match status" value="1"/>
</dbReference>
<keyword evidence="2 5" id="KW-0812">Transmembrane</keyword>